<reference evidence="2" key="1">
    <citation type="submission" date="2020-04" db="EMBL/GenBank/DDBJ databases">
        <authorList>
            <person name="Alioto T."/>
            <person name="Alioto T."/>
            <person name="Gomez Garrido J."/>
        </authorList>
    </citation>
    <scope>NUCLEOTIDE SEQUENCE</scope>
    <source>
        <strain evidence="2">A484AB</strain>
    </source>
</reference>
<feature type="non-terminal residue" evidence="2">
    <location>
        <position position="1"/>
    </location>
</feature>
<dbReference type="OrthoDB" id="1728974at2759"/>
<dbReference type="EMBL" id="CACRXK020034028">
    <property type="protein sequence ID" value="CAB4044123.1"/>
    <property type="molecule type" value="Genomic_DNA"/>
</dbReference>
<organism evidence="2 3">
    <name type="scientific">Paramuricea clavata</name>
    <name type="common">Red gorgonian</name>
    <name type="synonym">Violescent sea-whip</name>
    <dbReference type="NCBI Taxonomy" id="317549"/>
    <lineage>
        <taxon>Eukaryota</taxon>
        <taxon>Metazoa</taxon>
        <taxon>Cnidaria</taxon>
        <taxon>Anthozoa</taxon>
        <taxon>Octocorallia</taxon>
        <taxon>Malacalcyonacea</taxon>
        <taxon>Plexauridae</taxon>
        <taxon>Paramuricea</taxon>
    </lineage>
</organism>
<keyword evidence="3" id="KW-1185">Reference proteome</keyword>
<comment type="caution">
    <text evidence="2">The sequence shown here is derived from an EMBL/GenBank/DDBJ whole genome shotgun (WGS) entry which is preliminary data.</text>
</comment>
<sequence length="125" mass="14974">KRSEETDIERQIRLQKLRESIKQKRSEETDSEKQIRLQKDCESKKRKRSEESDTNRQIRLEKDRLNTKQKRANKVSQPQHEILNQQDYLNMFDNTNNGGIEEQCWAKANINKFNKSVQYSVSQCT</sequence>
<accession>A0A7D9M8T8</accession>
<feature type="compositionally biased region" description="Basic and acidic residues" evidence="1">
    <location>
        <begin position="18"/>
        <end position="66"/>
    </location>
</feature>
<gene>
    <name evidence="2" type="ORF">PACLA_8A031520</name>
</gene>
<evidence type="ECO:0000313" key="2">
    <source>
        <dbReference type="EMBL" id="CAB4044123.1"/>
    </source>
</evidence>
<evidence type="ECO:0000256" key="1">
    <source>
        <dbReference type="SAM" id="MobiDB-lite"/>
    </source>
</evidence>
<name>A0A7D9M8T8_PARCT</name>
<feature type="non-terminal residue" evidence="2">
    <location>
        <position position="125"/>
    </location>
</feature>
<evidence type="ECO:0000313" key="3">
    <source>
        <dbReference type="Proteomes" id="UP001152795"/>
    </source>
</evidence>
<dbReference type="Proteomes" id="UP001152795">
    <property type="component" value="Unassembled WGS sequence"/>
</dbReference>
<feature type="region of interest" description="Disordered" evidence="1">
    <location>
        <begin position="18"/>
        <end position="82"/>
    </location>
</feature>
<dbReference type="AlphaFoldDB" id="A0A7D9M8T8"/>
<proteinExistence type="predicted"/>
<protein>
    <submittedName>
        <fullName evidence="2">Uncharacterized protein</fullName>
    </submittedName>
</protein>